<keyword evidence="1" id="KW-0175">Coiled coil</keyword>
<feature type="domain" description="DUF302" evidence="3">
    <location>
        <begin position="120"/>
        <end position="161"/>
    </location>
</feature>
<feature type="chain" id="PRO_5044481653" description="DUF302 domain-containing protein" evidence="2">
    <location>
        <begin position="29"/>
        <end position="193"/>
    </location>
</feature>
<reference evidence="4 5" key="1">
    <citation type="submission" date="2008-03" db="EMBL/GenBank/DDBJ databases">
        <title>Sequencing of the draft genome and assembly of Burkholderia graminis C4D1M.</title>
        <authorList>
            <consortium name="US DOE Joint Genome Institute (JGI-PGF)"/>
            <person name="Copeland A."/>
            <person name="Lucas S."/>
            <person name="Lapidus A."/>
            <person name="Glavina del Rio T."/>
            <person name="Dalin E."/>
            <person name="Tice H."/>
            <person name="Bruce D."/>
            <person name="Goodwin L."/>
            <person name="Pitluck S."/>
            <person name="Larimer F."/>
            <person name="Land M.L."/>
            <person name="Hauser L."/>
            <person name="Tiedje J."/>
            <person name="Richardson P."/>
        </authorList>
    </citation>
    <scope>NUCLEOTIDE SEQUENCE [LARGE SCALE GENOMIC DNA]</scope>
    <source>
        <strain evidence="5">ATCC 700544 / DSM 17151 / LMG 18924 / NCIMB 13744 / C4D1M</strain>
    </source>
</reference>
<comment type="caution">
    <text evidence="4">The sequence shown here is derived from an EMBL/GenBank/DDBJ whole genome shotgun (WGS) entry which is preliminary data.</text>
</comment>
<dbReference type="AlphaFoldDB" id="B1G6M9"/>
<evidence type="ECO:0000256" key="2">
    <source>
        <dbReference type="SAM" id="SignalP"/>
    </source>
</evidence>
<dbReference type="OrthoDB" id="116738at2"/>
<dbReference type="CDD" id="cd14797">
    <property type="entry name" value="DUF302"/>
    <property type="match status" value="1"/>
</dbReference>
<feature type="signal peptide" evidence="2">
    <location>
        <begin position="1"/>
        <end position="28"/>
    </location>
</feature>
<evidence type="ECO:0000256" key="1">
    <source>
        <dbReference type="SAM" id="Coils"/>
    </source>
</evidence>
<dbReference type="SUPFAM" id="SSF103247">
    <property type="entry name" value="TT1751-like"/>
    <property type="match status" value="1"/>
</dbReference>
<dbReference type="RefSeq" id="WP_006051561.1">
    <property type="nucleotide sequence ID" value="NZ_ABLD01000019.1"/>
</dbReference>
<evidence type="ECO:0000313" key="4">
    <source>
        <dbReference type="EMBL" id="EDT08308.1"/>
    </source>
</evidence>
<evidence type="ECO:0000259" key="3">
    <source>
        <dbReference type="Pfam" id="PF03625"/>
    </source>
</evidence>
<keyword evidence="2" id="KW-0732">Signal</keyword>
<name>B1G6M9_PARG4</name>
<dbReference type="Proteomes" id="UP000005045">
    <property type="component" value="Unassembled WGS sequence"/>
</dbReference>
<keyword evidence="5" id="KW-1185">Reference proteome</keyword>
<dbReference type="InterPro" id="IPR005180">
    <property type="entry name" value="DUF302"/>
</dbReference>
<accession>B1G6M9</accession>
<dbReference type="Gene3D" id="3.30.310.70">
    <property type="entry name" value="TT1751-like domain"/>
    <property type="match status" value="1"/>
</dbReference>
<dbReference type="Pfam" id="PF03625">
    <property type="entry name" value="DUF302"/>
    <property type="match status" value="1"/>
</dbReference>
<gene>
    <name evidence="4" type="ORF">BgramDRAFT_4990</name>
</gene>
<proteinExistence type="predicted"/>
<dbReference type="InterPro" id="IPR035923">
    <property type="entry name" value="TT1751-like_sf"/>
</dbReference>
<organism evidence="4 5">
    <name type="scientific">Paraburkholderia graminis (strain ATCC 700544 / DSM 17151 / LMG 18924 / NCIMB 13744 / C4D1M)</name>
    <dbReference type="NCBI Taxonomy" id="396598"/>
    <lineage>
        <taxon>Bacteria</taxon>
        <taxon>Pseudomonadati</taxon>
        <taxon>Pseudomonadota</taxon>
        <taxon>Betaproteobacteria</taxon>
        <taxon>Burkholderiales</taxon>
        <taxon>Burkholderiaceae</taxon>
        <taxon>Paraburkholderia</taxon>
    </lineage>
</organism>
<sequence>MQSTVNVARRLATLCLSASFFASMSAHAATVDVSETSMVVQHVTVSSSKPYPAVIADIEGSLEKLDDRYRKMAKEKRTDELQTELQKAAGKYGLMIHYTGSFTNWLALKGVQKRGTEYFTGNILTAVEMTSQNMGAGLYAPLRIMVYENSQGGTTIEYDKPSTLLSQYHSAAIDVQGRSLDERLAKLCNAVLQ</sequence>
<feature type="coiled-coil region" evidence="1">
    <location>
        <begin position="55"/>
        <end position="82"/>
    </location>
</feature>
<protein>
    <recommendedName>
        <fullName evidence="3">DUF302 domain-containing protein</fullName>
    </recommendedName>
</protein>
<evidence type="ECO:0000313" key="5">
    <source>
        <dbReference type="Proteomes" id="UP000005045"/>
    </source>
</evidence>
<dbReference type="EMBL" id="ABLD01000019">
    <property type="protein sequence ID" value="EDT08308.1"/>
    <property type="molecule type" value="Genomic_DNA"/>
</dbReference>